<reference evidence="2" key="1">
    <citation type="submission" date="2019-08" db="EMBL/GenBank/DDBJ databases">
        <authorList>
            <person name="Kucharzyk K."/>
            <person name="Murdoch R.W."/>
            <person name="Higgins S."/>
            <person name="Loffler F."/>
        </authorList>
    </citation>
    <scope>NUCLEOTIDE SEQUENCE</scope>
</reference>
<evidence type="ECO:0000313" key="2">
    <source>
        <dbReference type="EMBL" id="MPN48335.1"/>
    </source>
</evidence>
<keyword evidence="1" id="KW-0378">Hydrolase</keyword>
<sequence>MQGLDADKVVALAMRSPYDLLYVPEVGAYIACYSDRPATMKALGKLLKGELEPKGHLPVELSGLYPRGWGLTKTFMR</sequence>
<dbReference type="GO" id="GO:0005975">
    <property type="term" value="P:carbohydrate metabolic process"/>
    <property type="evidence" value="ECO:0007669"/>
    <property type="project" value="InterPro"/>
</dbReference>
<dbReference type="GO" id="GO:0004553">
    <property type="term" value="F:hydrolase activity, hydrolyzing O-glycosyl compounds"/>
    <property type="evidence" value="ECO:0007669"/>
    <property type="project" value="InterPro"/>
</dbReference>
<proteinExistence type="predicted"/>
<dbReference type="InterPro" id="IPR036881">
    <property type="entry name" value="Glyco_hydro_3_C_sf"/>
</dbReference>
<name>A0A645IAP8_9ZZZZ</name>
<protein>
    <submittedName>
        <fullName evidence="2">Uncharacterized protein</fullName>
    </submittedName>
</protein>
<gene>
    <name evidence="2" type="ORF">SDC9_195942</name>
</gene>
<evidence type="ECO:0000256" key="1">
    <source>
        <dbReference type="ARBA" id="ARBA00022801"/>
    </source>
</evidence>
<comment type="caution">
    <text evidence="2">The sequence shown here is derived from an EMBL/GenBank/DDBJ whole genome shotgun (WGS) entry which is preliminary data.</text>
</comment>
<accession>A0A645IAP8</accession>
<dbReference type="AlphaFoldDB" id="A0A645IAP8"/>
<dbReference type="SUPFAM" id="SSF52279">
    <property type="entry name" value="Beta-D-glucan exohydrolase, C-terminal domain"/>
    <property type="match status" value="1"/>
</dbReference>
<dbReference type="Gene3D" id="3.40.50.1700">
    <property type="entry name" value="Glycoside hydrolase family 3 C-terminal domain"/>
    <property type="match status" value="1"/>
</dbReference>
<organism evidence="2">
    <name type="scientific">bioreactor metagenome</name>
    <dbReference type="NCBI Taxonomy" id="1076179"/>
    <lineage>
        <taxon>unclassified sequences</taxon>
        <taxon>metagenomes</taxon>
        <taxon>ecological metagenomes</taxon>
    </lineage>
</organism>
<dbReference type="EMBL" id="VSSQ01110575">
    <property type="protein sequence ID" value="MPN48335.1"/>
    <property type="molecule type" value="Genomic_DNA"/>
</dbReference>